<keyword evidence="3" id="KW-1185">Reference proteome</keyword>
<evidence type="ECO:0000313" key="2">
    <source>
        <dbReference type="EMBL" id="KAG5835461.1"/>
    </source>
</evidence>
<sequence length="229" mass="25138">PLFGDEGGAQHAEEEDEGEQGVDEGLLAARVVGQGAGVPVDGGQQVAHAAAEADHQRVDGEGPAALLLAGEQVRQQGLQRREAGLAAELDQANARHQQQHLQEAAARRHQGGQAGRAGDQPQAEQHARAQRPDEGPPPPEAPAPPVAGAADHGHEHQPQHRAQTCRQNTRRSGLRSWPFISPNAILHRITLRYRQTLIQRDLHRFCFFFLLTQYPFYRAGYILKQHRLL</sequence>
<evidence type="ECO:0000313" key="3">
    <source>
        <dbReference type="Proteomes" id="UP001044222"/>
    </source>
</evidence>
<feature type="compositionally biased region" description="Basic and acidic residues" evidence="1">
    <location>
        <begin position="125"/>
        <end position="134"/>
    </location>
</feature>
<feature type="region of interest" description="Disordered" evidence="1">
    <location>
        <begin position="1"/>
        <end position="23"/>
    </location>
</feature>
<reference evidence="2" key="1">
    <citation type="submission" date="2021-01" db="EMBL/GenBank/DDBJ databases">
        <title>A chromosome-scale assembly of European eel, Anguilla anguilla.</title>
        <authorList>
            <person name="Henkel C."/>
            <person name="Jong-Raadsen S.A."/>
            <person name="Dufour S."/>
            <person name="Weltzien F.-A."/>
            <person name="Palstra A.P."/>
            <person name="Pelster B."/>
            <person name="Spaink H.P."/>
            <person name="Van Den Thillart G.E."/>
            <person name="Jansen H."/>
            <person name="Zahm M."/>
            <person name="Klopp C."/>
            <person name="Cedric C."/>
            <person name="Louis A."/>
            <person name="Berthelot C."/>
            <person name="Parey E."/>
            <person name="Roest Crollius H."/>
            <person name="Montfort J."/>
            <person name="Robinson-Rechavi M."/>
            <person name="Bucao C."/>
            <person name="Bouchez O."/>
            <person name="Gislard M."/>
            <person name="Lluch J."/>
            <person name="Milhes M."/>
            <person name="Lampietro C."/>
            <person name="Lopez Roques C."/>
            <person name="Donnadieu C."/>
            <person name="Braasch I."/>
            <person name="Desvignes T."/>
            <person name="Postlethwait J."/>
            <person name="Bobe J."/>
            <person name="Guiguen Y."/>
            <person name="Dirks R."/>
        </authorList>
    </citation>
    <scope>NUCLEOTIDE SEQUENCE</scope>
    <source>
        <strain evidence="2">Tag_6206</strain>
        <tissue evidence="2">Liver</tissue>
    </source>
</reference>
<evidence type="ECO:0000256" key="1">
    <source>
        <dbReference type="SAM" id="MobiDB-lite"/>
    </source>
</evidence>
<feature type="region of interest" description="Disordered" evidence="1">
    <location>
        <begin position="39"/>
        <end position="63"/>
    </location>
</feature>
<dbReference type="AlphaFoldDB" id="A0A9D3LS36"/>
<feature type="region of interest" description="Disordered" evidence="1">
    <location>
        <begin position="91"/>
        <end position="172"/>
    </location>
</feature>
<feature type="compositionally biased region" description="Basic and acidic residues" evidence="1">
    <location>
        <begin position="51"/>
        <end position="60"/>
    </location>
</feature>
<organism evidence="2 3">
    <name type="scientific">Anguilla anguilla</name>
    <name type="common">European freshwater eel</name>
    <name type="synonym">Muraena anguilla</name>
    <dbReference type="NCBI Taxonomy" id="7936"/>
    <lineage>
        <taxon>Eukaryota</taxon>
        <taxon>Metazoa</taxon>
        <taxon>Chordata</taxon>
        <taxon>Craniata</taxon>
        <taxon>Vertebrata</taxon>
        <taxon>Euteleostomi</taxon>
        <taxon>Actinopterygii</taxon>
        <taxon>Neopterygii</taxon>
        <taxon>Teleostei</taxon>
        <taxon>Anguilliformes</taxon>
        <taxon>Anguillidae</taxon>
        <taxon>Anguilla</taxon>
    </lineage>
</organism>
<feature type="compositionally biased region" description="Pro residues" evidence="1">
    <location>
        <begin position="135"/>
        <end position="145"/>
    </location>
</feature>
<proteinExistence type="predicted"/>
<protein>
    <submittedName>
        <fullName evidence="2">Uncharacterized protein</fullName>
    </submittedName>
</protein>
<feature type="non-terminal residue" evidence="2">
    <location>
        <position position="1"/>
    </location>
</feature>
<name>A0A9D3LS36_ANGAN</name>
<dbReference type="EMBL" id="JAFIRN010000014">
    <property type="protein sequence ID" value="KAG5835461.1"/>
    <property type="molecule type" value="Genomic_DNA"/>
</dbReference>
<comment type="caution">
    <text evidence="2">The sequence shown here is derived from an EMBL/GenBank/DDBJ whole genome shotgun (WGS) entry which is preliminary data.</text>
</comment>
<accession>A0A9D3LS36</accession>
<gene>
    <name evidence="2" type="ORF">ANANG_G00244250</name>
</gene>
<feature type="compositionally biased region" description="Acidic residues" evidence="1">
    <location>
        <begin position="13"/>
        <end position="22"/>
    </location>
</feature>
<dbReference type="Proteomes" id="UP001044222">
    <property type="component" value="Chromosome 14"/>
</dbReference>